<evidence type="ECO:0000259" key="3">
    <source>
        <dbReference type="PROSITE" id="PS01180"/>
    </source>
</evidence>
<dbReference type="SUPFAM" id="SSF49854">
    <property type="entry name" value="Spermadhesin, CUB domain"/>
    <property type="match status" value="2"/>
</dbReference>
<organism evidence="4 5">
    <name type="scientific">Fasciolopsis buskii</name>
    <dbReference type="NCBI Taxonomy" id="27845"/>
    <lineage>
        <taxon>Eukaryota</taxon>
        <taxon>Metazoa</taxon>
        <taxon>Spiralia</taxon>
        <taxon>Lophotrochozoa</taxon>
        <taxon>Platyhelminthes</taxon>
        <taxon>Trematoda</taxon>
        <taxon>Digenea</taxon>
        <taxon>Plagiorchiida</taxon>
        <taxon>Echinostomata</taxon>
        <taxon>Echinostomatoidea</taxon>
        <taxon>Fasciolidae</taxon>
        <taxon>Fasciolopsis</taxon>
    </lineage>
</organism>
<feature type="domain" description="CUB" evidence="3">
    <location>
        <begin position="78"/>
        <end position="190"/>
    </location>
</feature>
<dbReference type="Gene3D" id="2.60.120.290">
    <property type="entry name" value="Spermadhesin, CUB domain"/>
    <property type="match status" value="2"/>
</dbReference>
<evidence type="ECO:0000313" key="4">
    <source>
        <dbReference type="EMBL" id="KAA0190092.1"/>
    </source>
</evidence>
<dbReference type="Pfam" id="PF00431">
    <property type="entry name" value="CUB"/>
    <property type="match status" value="2"/>
</dbReference>
<dbReference type="InterPro" id="IPR052129">
    <property type="entry name" value="Spermadhesin-Link_domain"/>
</dbReference>
<keyword evidence="1" id="KW-1015">Disulfide bond</keyword>
<dbReference type="Proteomes" id="UP000728185">
    <property type="component" value="Unassembled WGS sequence"/>
</dbReference>
<comment type="caution">
    <text evidence="4">The sequence shown here is derived from an EMBL/GenBank/DDBJ whole genome shotgun (WGS) entry which is preliminary data.</text>
</comment>
<dbReference type="EMBL" id="LUCM01007372">
    <property type="protein sequence ID" value="KAA0190092.1"/>
    <property type="molecule type" value="Genomic_DNA"/>
</dbReference>
<gene>
    <name evidence="4" type="ORF">FBUS_02352</name>
</gene>
<feature type="domain" description="CUB" evidence="3">
    <location>
        <begin position="197"/>
        <end position="323"/>
    </location>
</feature>
<reference evidence="4" key="1">
    <citation type="submission" date="2019-05" db="EMBL/GenBank/DDBJ databases">
        <title>Annotation for the trematode Fasciolopsis buski.</title>
        <authorList>
            <person name="Choi Y.-J."/>
        </authorList>
    </citation>
    <scope>NUCLEOTIDE SEQUENCE</scope>
    <source>
        <strain evidence="4">HT</strain>
        <tissue evidence="4">Whole worm</tissue>
    </source>
</reference>
<dbReference type="SMART" id="SM00042">
    <property type="entry name" value="CUB"/>
    <property type="match status" value="2"/>
</dbReference>
<dbReference type="OrthoDB" id="431034at2759"/>
<evidence type="ECO:0000256" key="1">
    <source>
        <dbReference type="ARBA" id="ARBA00023157"/>
    </source>
</evidence>
<keyword evidence="5" id="KW-1185">Reference proteome</keyword>
<accession>A0A8E0VHM4</accession>
<dbReference type="InterPro" id="IPR000859">
    <property type="entry name" value="CUB_dom"/>
</dbReference>
<proteinExistence type="predicted"/>
<protein>
    <recommendedName>
        <fullName evidence="3">CUB domain-containing protein</fullName>
    </recommendedName>
</protein>
<dbReference type="InterPro" id="IPR035914">
    <property type="entry name" value="Sperma_CUB_dom_sf"/>
</dbReference>
<dbReference type="PANTHER" id="PTHR46908">
    <property type="entry name" value="CUBILIN-LIKE PROTEIN"/>
    <property type="match status" value="1"/>
</dbReference>
<comment type="caution">
    <text evidence="2">Lacks conserved residue(s) required for the propagation of feature annotation.</text>
</comment>
<dbReference type="CDD" id="cd00041">
    <property type="entry name" value="CUB"/>
    <property type="match status" value="2"/>
</dbReference>
<dbReference type="PANTHER" id="PTHR46908:SF8">
    <property type="entry name" value="C-TYPE LECTIN DOMAIN-CONTAINING PROTEIN"/>
    <property type="match status" value="1"/>
</dbReference>
<evidence type="ECO:0000313" key="5">
    <source>
        <dbReference type="Proteomes" id="UP000728185"/>
    </source>
</evidence>
<dbReference type="AlphaFoldDB" id="A0A8E0VHM4"/>
<name>A0A8E0VHM4_9TREM</name>
<evidence type="ECO:0000256" key="2">
    <source>
        <dbReference type="PROSITE-ProRule" id="PRU00059"/>
    </source>
</evidence>
<sequence length="323" mass="35646">MIGPNRTCNEAHGFLTVGKTAVEALTSTDQMCATPTTPLQWTNLREVFVHIEGSQLTADDTFTLNYASEKPETLDFLCENTVLLSTDELQSLQVPLNGTRLNQQFNCTYEIMAPGDRSLFLQFDYFVLPKIADCASNYAQIGSGETPVANETKYCDIAAPFDSISETNKMHVNFVLKDLPWGYLVEFQSKEIGPVVCQTEMQAKNDTGTEVLIPDSDHFIPTGYNCTQAIRAGAGKYIQLQFRDFKVGNKSDCVDNYVKVGVGSDPLNISSAKTFCGTAKPDDTIYPGSALSMMIIFNTPQNTDKLSFVAKEGIGCYFAETYY</sequence>
<dbReference type="PROSITE" id="PS01180">
    <property type="entry name" value="CUB"/>
    <property type="match status" value="2"/>
</dbReference>